<feature type="transmembrane region" description="Helical" evidence="6">
    <location>
        <begin position="102"/>
        <end position="120"/>
    </location>
</feature>
<dbReference type="EMBL" id="ML119674">
    <property type="protein sequence ID" value="RPA82075.1"/>
    <property type="molecule type" value="Genomic_DNA"/>
</dbReference>
<sequence length="480" mass="52295">MGALLSLPLLAVPSMGTMLSCVGSCCGAAACSALCSSFGKCQSSVATRIGYAALFIINGIISWLMLTPWAIHKLEKLALDYFPITCLGEQCYGFVAVQRFQFALGVFHFLLALLLIGVNSSKEPRAAIQNGYWGPKIIVWLLLVVGTFLIPESFFMIWGNYFAFVGAMLFLLLGLVLLVDLAHTWAETCLDKIEDSDSKVWRGILVGSTLGMYIGALALTIIMYVFFGHAECSTNLAWITINMVLFIIVSCISVHPTVQENNSRAGLAQSAMVAIYCTYLTMSAVAMEPDDTEGICNPLLKARGTRTASIVFGAILTIMTIAYTTTRAATQSVSLGSKAHAPTGYSAVSDNEHGLVTTQPSERQAMRQETIRRMVEEGALPASALDEDDDFSDDGRDPVDDERGSTQYNYTMFHIIFLLATGWTATLLTMNLPPSPEGDFIPVGRTLAASWIKIVSAWVCYVIYAWTLVAPTVLPDRFDY</sequence>
<feature type="signal peptide" evidence="7">
    <location>
        <begin position="1"/>
        <end position="16"/>
    </location>
</feature>
<proteinExistence type="inferred from homology"/>
<keyword evidence="3 6" id="KW-0812">Transmembrane</keyword>
<evidence type="ECO:0000313" key="8">
    <source>
        <dbReference type="EMBL" id="RPA82075.1"/>
    </source>
</evidence>
<dbReference type="AlphaFoldDB" id="A0A3N4I7N7"/>
<comment type="similarity">
    <text evidence="2">Belongs to the TDE1 family.</text>
</comment>
<organism evidence="8 9">
    <name type="scientific">Ascobolus immersus RN42</name>
    <dbReference type="NCBI Taxonomy" id="1160509"/>
    <lineage>
        <taxon>Eukaryota</taxon>
        <taxon>Fungi</taxon>
        <taxon>Dikarya</taxon>
        <taxon>Ascomycota</taxon>
        <taxon>Pezizomycotina</taxon>
        <taxon>Pezizomycetes</taxon>
        <taxon>Pezizales</taxon>
        <taxon>Ascobolaceae</taxon>
        <taxon>Ascobolus</taxon>
    </lineage>
</organism>
<evidence type="ECO:0000256" key="2">
    <source>
        <dbReference type="ARBA" id="ARBA00006665"/>
    </source>
</evidence>
<feature type="transmembrane region" description="Helical" evidence="6">
    <location>
        <begin position="412"/>
        <end position="430"/>
    </location>
</feature>
<feature type="transmembrane region" description="Helical" evidence="6">
    <location>
        <begin position="307"/>
        <end position="325"/>
    </location>
</feature>
<keyword evidence="5 6" id="KW-0472">Membrane</keyword>
<dbReference type="Proteomes" id="UP000275078">
    <property type="component" value="Unassembled WGS sequence"/>
</dbReference>
<evidence type="ECO:0000256" key="6">
    <source>
        <dbReference type="SAM" id="Phobius"/>
    </source>
</evidence>
<dbReference type="PANTHER" id="PTHR10383:SF9">
    <property type="entry name" value="SERINE INCORPORATOR, ISOFORM F"/>
    <property type="match status" value="1"/>
</dbReference>
<feature type="transmembrane region" description="Helical" evidence="6">
    <location>
        <begin position="236"/>
        <end position="254"/>
    </location>
</feature>
<feature type="transmembrane region" description="Helical" evidence="6">
    <location>
        <begin position="49"/>
        <end position="66"/>
    </location>
</feature>
<protein>
    <submittedName>
        <fullName evidence="8">TMS membrane protein/tumor differentially expressed protein</fullName>
    </submittedName>
</protein>
<feature type="transmembrane region" description="Helical" evidence="6">
    <location>
        <begin position="266"/>
        <end position="287"/>
    </location>
</feature>
<evidence type="ECO:0000313" key="9">
    <source>
        <dbReference type="Proteomes" id="UP000275078"/>
    </source>
</evidence>
<dbReference type="GO" id="GO:0016020">
    <property type="term" value="C:membrane"/>
    <property type="evidence" value="ECO:0007669"/>
    <property type="project" value="UniProtKB-SubCell"/>
</dbReference>
<feature type="transmembrane region" description="Helical" evidence="6">
    <location>
        <begin position="132"/>
        <end position="151"/>
    </location>
</feature>
<evidence type="ECO:0000256" key="4">
    <source>
        <dbReference type="ARBA" id="ARBA00022989"/>
    </source>
</evidence>
<dbReference type="STRING" id="1160509.A0A3N4I7N7"/>
<reference evidence="8 9" key="1">
    <citation type="journal article" date="2018" name="Nat. Ecol. Evol.">
        <title>Pezizomycetes genomes reveal the molecular basis of ectomycorrhizal truffle lifestyle.</title>
        <authorList>
            <person name="Murat C."/>
            <person name="Payen T."/>
            <person name="Noel B."/>
            <person name="Kuo A."/>
            <person name="Morin E."/>
            <person name="Chen J."/>
            <person name="Kohler A."/>
            <person name="Krizsan K."/>
            <person name="Balestrini R."/>
            <person name="Da Silva C."/>
            <person name="Montanini B."/>
            <person name="Hainaut M."/>
            <person name="Levati E."/>
            <person name="Barry K.W."/>
            <person name="Belfiori B."/>
            <person name="Cichocki N."/>
            <person name="Clum A."/>
            <person name="Dockter R.B."/>
            <person name="Fauchery L."/>
            <person name="Guy J."/>
            <person name="Iotti M."/>
            <person name="Le Tacon F."/>
            <person name="Lindquist E.A."/>
            <person name="Lipzen A."/>
            <person name="Malagnac F."/>
            <person name="Mello A."/>
            <person name="Molinier V."/>
            <person name="Miyauchi S."/>
            <person name="Poulain J."/>
            <person name="Riccioni C."/>
            <person name="Rubini A."/>
            <person name="Sitrit Y."/>
            <person name="Splivallo R."/>
            <person name="Traeger S."/>
            <person name="Wang M."/>
            <person name="Zifcakova L."/>
            <person name="Wipf D."/>
            <person name="Zambonelli A."/>
            <person name="Paolocci F."/>
            <person name="Nowrousian M."/>
            <person name="Ottonello S."/>
            <person name="Baldrian P."/>
            <person name="Spatafora J.W."/>
            <person name="Henrissat B."/>
            <person name="Nagy L.G."/>
            <person name="Aury J.M."/>
            <person name="Wincker P."/>
            <person name="Grigoriev I.V."/>
            <person name="Bonfante P."/>
            <person name="Martin F.M."/>
        </authorList>
    </citation>
    <scope>NUCLEOTIDE SEQUENCE [LARGE SCALE GENOMIC DNA]</scope>
    <source>
        <strain evidence="8 9">RN42</strain>
    </source>
</reference>
<accession>A0A3N4I7N7</accession>
<dbReference type="Pfam" id="PF03348">
    <property type="entry name" value="Serinc"/>
    <property type="match status" value="1"/>
</dbReference>
<dbReference type="OrthoDB" id="5963193at2759"/>
<evidence type="ECO:0000256" key="7">
    <source>
        <dbReference type="SAM" id="SignalP"/>
    </source>
</evidence>
<evidence type="ECO:0000256" key="5">
    <source>
        <dbReference type="ARBA" id="ARBA00023136"/>
    </source>
</evidence>
<feature type="transmembrane region" description="Helical" evidence="6">
    <location>
        <begin position="157"/>
        <end position="179"/>
    </location>
</feature>
<keyword evidence="9" id="KW-1185">Reference proteome</keyword>
<gene>
    <name evidence="8" type="ORF">BJ508DRAFT_238399</name>
</gene>
<feature type="chain" id="PRO_5017921460" evidence="7">
    <location>
        <begin position="17"/>
        <end position="480"/>
    </location>
</feature>
<keyword evidence="7" id="KW-0732">Signal</keyword>
<name>A0A3N4I7N7_ASCIM</name>
<feature type="transmembrane region" description="Helical" evidence="6">
    <location>
        <begin position="450"/>
        <end position="474"/>
    </location>
</feature>
<evidence type="ECO:0000256" key="3">
    <source>
        <dbReference type="ARBA" id="ARBA00022692"/>
    </source>
</evidence>
<dbReference type="InterPro" id="IPR005016">
    <property type="entry name" value="TDE1/TMS"/>
</dbReference>
<keyword evidence="4 6" id="KW-1133">Transmembrane helix</keyword>
<feature type="transmembrane region" description="Helical" evidence="6">
    <location>
        <begin position="200"/>
        <end position="224"/>
    </location>
</feature>
<dbReference type="PANTHER" id="PTHR10383">
    <property type="entry name" value="SERINE INCORPORATOR"/>
    <property type="match status" value="1"/>
</dbReference>
<evidence type="ECO:0000256" key="1">
    <source>
        <dbReference type="ARBA" id="ARBA00004141"/>
    </source>
</evidence>
<comment type="subcellular location">
    <subcellularLocation>
        <location evidence="1">Membrane</location>
        <topology evidence="1">Multi-pass membrane protein</topology>
    </subcellularLocation>
</comment>